<evidence type="ECO:0000313" key="10">
    <source>
        <dbReference type="EMBL" id="KAF4359351.1"/>
    </source>
</evidence>
<evidence type="ECO:0000313" key="11">
    <source>
        <dbReference type="Proteomes" id="UP000525078"/>
    </source>
</evidence>
<dbReference type="GO" id="GO:0071555">
    <property type="term" value="P:cell wall organization"/>
    <property type="evidence" value="ECO:0007669"/>
    <property type="project" value="UniProtKB-KW"/>
</dbReference>
<evidence type="ECO:0000256" key="7">
    <source>
        <dbReference type="ARBA" id="ARBA00023316"/>
    </source>
</evidence>
<dbReference type="PANTHER" id="PTHR31375">
    <property type="match status" value="1"/>
</dbReference>
<dbReference type="Pfam" id="PF00295">
    <property type="entry name" value="Glyco_hydro_28"/>
    <property type="match status" value="2"/>
</dbReference>
<keyword evidence="3" id="KW-0134">Cell wall</keyword>
<dbReference type="EMBL" id="JAATIP010000217">
    <property type="protein sequence ID" value="KAF4359351.1"/>
    <property type="molecule type" value="Genomic_DNA"/>
</dbReference>
<dbReference type="AlphaFoldDB" id="A0A7J6ELY4"/>
<keyword evidence="7" id="KW-0961">Cell wall biogenesis/degradation</keyword>
<dbReference type="GO" id="GO:0004650">
    <property type="term" value="F:polygalacturonase activity"/>
    <property type="evidence" value="ECO:0007669"/>
    <property type="project" value="InterPro"/>
</dbReference>
<comment type="subcellular location">
    <subcellularLocation>
        <location evidence="1">Secreted</location>
        <location evidence="1">Cell wall</location>
    </subcellularLocation>
</comment>
<name>A0A7J6ELY4_CANSA</name>
<dbReference type="SUPFAM" id="SSF51126">
    <property type="entry name" value="Pectin lyase-like"/>
    <property type="match status" value="2"/>
</dbReference>
<dbReference type="Proteomes" id="UP000525078">
    <property type="component" value="Unassembled WGS sequence"/>
</dbReference>
<sequence length="781" mass="85040">MDLQRNTIDAIIALLVFLTVSVSVNCLTFDVTKYGGKPNSDISQALAVAWKDACAAPSSAKIVIPKGLYKLRKGYFMGPCKSPIEFELEGTLQAPSTANGFQKGDGWVTFERINKLSVYGSGTFDGQGKNSWGTQCARTNYCGQLPVNIRLNYVTNSVIKSVTSLNSKQFHYIVYGGENLSFKNVKIIAPEDSWTTDGIHIGRSTNITVTDSIIKTGDDCISIGDGTKKLTITRVTCGPGHGISVGSLGRYNNELPVQSIYVRDCTFKGSTNGVRIKTWQGSQDSIATDMHFENLMMYNVQNPIIIDQEYCPWNTCNNVKEKPSRVKLSKVSFKNIRGTSATAVGVKLICGGYSCQNVEISGIDLKYNGNGPTKSVCKNVKPMVSGYVNPAVCKQVELVVEPEHRRETPLVIFQSNLAESLHKNQIVLKALSNAWKQACASPTQSELRIPKGTFKLKRATLNGPCKAPIKINLQGTLQAPSDPAGFKDGDGWVTFERIDKLTLMGGGSFDGQGKGVWGKHCSQGQYCSKLPINVRFDYVTNSIIQDVISRDSKQFHINVLGGQNITFSRVRVDAPEDSANTDGIHIGRSNGVNIIDSIIQTGDDCVSLGDGSKQITVRNVTCGPGHGFSIGSLGKYKDEKPVEGVLFKGCTMKNTMNGVRIKTWPDSTDGLASNMHFEDINMENVGNPILIDQEYCPWNNCNKKVPSKIKLSNVSFKNIHGTTTSSIAINLICSSGYPCQNVAVENIDLKYNGPEGRITSQCKNVKPKTIGKQNPPPCIAI</sequence>
<dbReference type="InterPro" id="IPR006626">
    <property type="entry name" value="PbH1"/>
</dbReference>
<evidence type="ECO:0000256" key="5">
    <source>
        <dbReference type="ARBA" id="ARBA00022801"/>
    </source>
</evidence>
<dbReference type="SMART" id="SM00710">
    <property type="entry name" value="PbH1"/>
    <property type="match status" value="9"/>
</dbReference>
<evidence type="ECO:0000256" key="2">
    <source>
        <dbReference type="ARBA" id="ARBA00008834"/>
    </source>
</evidence>
<dbReference type="FunFam" id="2.160.20.10:FF:000004">
    <property type="entry name" value="Pectin lyase-like superfamily protein"/>
    <property type="match status" value="2"/>
</dbReference>
<accession>A0A7J6ELY4</accession>
<comment type="similarity">
    <text evidence="2 9">Belongs to the glycosyl hydrolase 28 family.</text>
</comment>
<dbReference type="InterPro" id="IPR012334">
    <property type="entry name" value="Pectin_lyas_fold"/>
</dbReference>
<evidence type="ECO:0000256" key="3">
    <source>
        <dbReference type="ARBA" id="ARBA00022512"/>
    </source>
</evidence>
<keyword evidence="6 9" id="KW-0326">Glycosidase</keyword>
<dbReference type="GO" id="GO:0005975">
    <property type="term" value="P:carbohydrate metabolic process"/>
    <property type="evidence" value="ECO:0007669"/>
    <property type="project" value="InterPro"/>
</dbReference>
<evidence type="ECO:0000256" key="8">
    <source>
        <dbReference type="PROSITE-ProRule" id="PRU10052"/>
    </source>
</evidence>
<evidence type="ECO:0008006" key="12">
    <source>
        <dbReference type="Google" id="ProtNLM"/>
    </source>
</evidence>
<evidence type="ECO:0000256" key="9">
    <source>
        <dbReference type="RuleBase" id="RU361169"/>
    </source>
</evidence>
<gene>
    <name evidence="10" type="ORF">F8388_021903</name>
</gene>
<proteinExistence type="inferred from homology"/>
<keyword evidence="4" id="KW-0964">Secreted</keyword>
<dbReference type="Gene3D" id="2.160.20.10">
    <property type="entry name" value="Single-stranded right-handed beta-helix, Pectin lyase-like"/>
    <property type="match status" value="2"/>
</dbReference>
<dbReference type="InterPro" id="IPR011050">
    <property type="entry name" value="Pectin_lyase_fold/virulence"/>
</dbReference>
<evidence type="ECO:0000256" key="6">
    <source>
        <dbReference type="ARBA" id="ARBA00023295"/>
    </source>
</evidence>
<protein>
    <recommendedName>
        <fullName evidence="12">Polygalacturonase</fullName>
    </recommendedName>
</protein>
<organism evidence="10 11">
    <name type="scientific">Cannabis sativa</name>
    <name type="common">Hemp</name>
    <name type="synonym">Marijuana</name>
    <dbReference type="NCBI Taxonomy" id="3483"/>
    <lineage>
        <taxon>Eukaryota</taxon>
        <taxon>Viridiplantae</taxon>
        <taxon>Streptophyta</taxon>
        <taxon>Embryophyta</taxon>
        <taxon>Tracheophyta</taxon>
        <taxon>Spermatophyta</taxon>
        <taxon>Magnoliopsida</taxon>
        <taxon>eudicotyledons</taxon>
        <taxon>Gunneridae</taxon>
        <taxon>Pentapetalae</taxon>
        <taxon>rosids</taxon>
        <taxon>fabids</taxon>
        <taxon>Rosales</taxon>
        <taxon>Cannabaceae</taxon>
        <taxon>Cannabis</taxon>
    </lineage>
</organism>
<reference evidence="10 11" key="1">
    <citation type="journal article" date="2020" name="bioRxiv">
        <title>Sequence and annotation of 42 cannabis genomes reveals extensive copy number variation in cannabinoid synthesis and pathogen resistance genes.</title>
        <authorList>
            <person name="Mckernan K.J."/>
            <person name="Helbert Y."/>
            <person name="Kane L.T."/>
            <person name="Ebling H."/>
            <person name="Zhang L."/>
            <person name="Liu B."/>
            <person name="Eaton Z."/>
            <person name="Mclaughlin S."/>
            <person name="Kingan S."/>
            <person name="Baybayan P."/>
            <person name="Concepcion G."/>
            <person name="Jordan M."/>
            <person name="Riva A."/>
            <person name="Barbazuk W."/>
            <person name="Harkins T."/>
        </authorList>
    </citation>
    <scope>NUCLEOTIDE SEQUENCE [LARGE SCALE GENOMIC DNA]</scope>
    <source>
        <strain evidence="11">cv. Jamaican Lion 4</strain>
        <tissue evidence="10">Leaf</tissue>
    </source>
</reference>
<feature type="active site" evidence="8">
    <location>
        <position position="241"/>
    </location>
</feature>
<dbReference type="PROSITE" id="PS00502">
    <property type="entry name" value="POLYGALACTURONASE"/>
    <property type="match status" value="1"/>
</dbReference>
<comment type="caution">
    <text evidence="10">The sequence shown here is derived from an EMBL/GenBank/DDBJ whole genome shotgun (WGS) entry which is preliminary data.</text>
</comment>
<evidence type="ECO:0000256" key="1">
    <source>
        <dbReference type="ARBA" id="ARBA00004191"/>
    </source>
</evidence>
<dbReference type="InterPro" id="IPR000743">
    <property type="entry name" value="Glyco_hydro_28"/>
</dbReference>
<keyword evidence="5 9" id="KW-0378">Hydrolase</keyword>
<evidence type="ECO:0000256" key="4">
    <source>
        <dbReference type="ARBA" id="ARBA00022525"/>
    </source>
</evidence>